<dbReference type="STRING" id="568899.SAMN05192534_103133"/>
<dbReference type="RefSeq" id="WP_091271750.1">
    <property type="nucleotide sequence ID" value="NZ_FNDK01000003.1"/>
</dbReference>
<dbReference type="EMBL" id="FNDK01000003">
    <property type="protein sequence ID" value="SDH27722.1"/>
    <property type="molecule type" value="Genomic_DNA"/>
</dbReference>
<evidence type="ECO:0000313" key="1">
    <source>
        <dbReference type="EMBL" id="SDH27722.1"/>
    </source>
</evidence>
<reference evidence="1 2" key="1">
    <citation type="submission" date="2016-10" db="EMBL/GenBank/DDBJ databases">
        <authorList>
            <person name="de Groot N.N."/>
        </authorList>
    </citation>
    <scope>NUCLEOTIDE SEQUENCE [LARGE SCALE GENOMIC DNA]</scope>
    <source>
        <strain evidence="1 2">DSM 21632</strain>
    </source>
</reference>
<accession>A0A1G8B376</accession>
<sequence length="220" mass="24215">MIKRQTLSVLFLAGFMTACSPDESEQISFEQPEKTEKSSAAGALTMKELSAQEEYYLNFGVNHVAVYEAELPSAASALEVHVHAYEHGERVDEWEGPLLTTKLNTSNEQTPQELALSLTEIPSNEQTVYRIALGQRFLGEDAMETESSVSSVGGVEVPIEFDQAVQQTVSKAAAELSETSWLYVMHSGSSTVNDINQDNQVEQLVEKEDKVLLMGMSFAD</sequence>
<dbReference type="OrthoDB" id="2981756at2"/>
<proteinExistence type="predicted"/>
<dbReference type="Proteomes" id="UP000199163">
    <property type="component" value="Unassembled WGS sequence"/>
</dbReference>
<organism evidence="1 2">
    <name type="scientific">Alteribacillus persepolensis</name>
    <dbReference type="NCBI Taxonomy" id="568899"/>
    <lineage>
        <taxon>Bacteria</taxon>
        <taxon>Bacillati</taxon>
        <taxon>Bacillota</taxon>
        <taxon>Bacilli</taxon>
        <taxon>Bacillales</taxon>
        <taxon>Bacillaceae</taxon>
        <taxon>Alteribacillus</taxon>
    </lineage>
</organism>
<dbReference type="PROSITE" id="PS51257">
    <property type="entry name" value="PROKAR_LIPOPROTEIN"/>
    <property type="match status" value="1"/>
</dbReference>
<dbReference type="AlphaFoldDB" id="A0A1G8B376"/>
<evidence type="ECO:0000313" key="2">
    <source>
        <dbReference type="Proteomes" id="UP000199163"/>
    </source>
</evidence>
<keyword evidence="2" id="KW-1185">Reference proteome</keyword>
<name>A0A1G8B376_9BACI</name>
<gene>
    <name evidence="1" type="ORF">SAMN05192534_103133</name>
</gene>
<protein>
    <submittedName>
        <fullName evidence="1">Uncharacterized protein</fullName>
    </submittedName>
</protein>